<dbReference type="CDD" id="cd00054">
    <property type="entry name" value="EGF_CA"/>
    <property type="match status" value="1"/>
</dbReference>
<protein>
    <submittedName>
        <fullName evidence="17">Uncharacterized protein</fullName>
    </submittedName>
</protein>
<keyword evidence="2" id="KW-1003">Cell membrane</keyword>
<feature type="compositionally biased region" description="Polar residues" evidence="12">
    <location>
        <begin position="330"/>
        <end position="350"/>
    </location>
</feature>
<feature type="compositionally biased region" description="Polar residues" evidence="12">
    <location>
        <begin position="1077"/>
        <end position="1086"/>
    </location>
</feature>
<dbReference type="InterPro" id="IPR018097">
    <property type="entry name" value="EGF_Ca-bd_CS"/>
</dbReference>
<sequence>MIAGRLCEVDIDECSSNPCKRGHCTDLLNDYLCHCPEGWGGKTCDEDLESCPAQTTILDVGEFQWPTTRHGEVAMLACPYGTKSSTLEKQQLRADDSASEVLVSTQAPSVTTTNTATTATSTESARTTYLYTLSVPSSSTEHDFSATEASTISIPIFYDKTWTSISSSSPTTPTAKFPPTLFPAIKGGYTTHAEWEGGMIHINRKSRSAESSPVKGTRNISERIRPTERQDLQEARRRFITSRIRGANRRNNSRYLGHSRDWRARGLRGFKQTPSSTQRSAQRHPKVQNAPTRKSTGYQSQVHTEDNPAEQYHARDRPVAQPRIGEVLHENSQNEQNRFTNDGIRTTEPPNTEEIARPSNSGKTHYEVQNREYHHFEQNTPRTDEMGHAQSEFSDNGNYVARFTDISTNLPRPQKGESVYGEDQVQNRNNDRYFNLLNEHYRLVGKLNPVLPNRHLSAYRICKLLPNGTVAWNVPDASVCRGEAMQAAENTAKELASLTSSPSAISAEIFTEVAHKLARLVEHALHDAAVANNMMSALSNMMEVNDSVLANGDEDGNTTNLLIQTINKFTGKIPLHIGKEIEIRKSNLVVEARFMKIPNNTFSFRPLASAYDETSEESIQRQKQVTNTSTSTQLAEPYLTLSPQSMSEGDNENVRLEFVSYKNDKFFRGGRSVGLPVISAKVTNFTVTNLTEPIVYYIPISGGVDLFQPSCVYWDELARDWSNEGIVTVVTDGMVTCEANHLTAFSVLLDPLPAHLGVHEETLSIITYVGLALSTLGLAVTVATYTIFRTLNRDRSGKIVMNLSLALLLLNLTFLIATHLEPPSIPCTIIASVLHYFVLSAFAWMLVEGANMHQLLITVFASAETHFMVKRVIAAWGFPLLFVIIALTVDMNVYGDENRHFCVINPTNNPTVYYSTYMGPICCVLAINCIVFVMVTRVLCLRKPRSKAQSPSSRPAKDSVVTLAQVRGAITVVALLGITWVVGAFSIGWARLPLQYIFCLTTPLQGLIIFIVRVAQHPEARSAWKTLLTTGTLRRRPPTTHTHSTHSTSSTAQTPPRYNHSSRTRSTCASPAASLKTPPSIQTNGTIKHRSVKNGNIKNSLSKPVHDENAEGAERKNSIISRIIRKLSHSPPPQCPKESLKEERNIDTSNLNENINTTTKIHISEMVSPVQQESFLSRKYSQDSHYHKNGNVPLQRHQSMVLLHSECIETNAPSPPRTLTEKYFSTQLPSLINRNVHSQDITYAGVPASMIPTRSLGSLLMLTDGKEGDDSSWHFVRPPPDYHSNPISEREVNLEDTVSSSSMDKEMRSSSDSQIISSNEMSSSSGCIVIAGQRVVTEGCPVIFSGQHKGSYKTPALVRASSELQMSSPQTHAAALRRSFSVFTLGEWEDPRSSQA</sequence>
<dbReference type="PROSITE" id="PS50221">
    <property type="entry name" value="GAIN_B"/>
    <property type="match status" value="1"/>
</dbReference>
<feature type="region of interest" description="Disordered" evidence="12">
    <location>
        <begin position="328"/>
        <end position="362"/>
    </location>
</feature>
<dbReference type="PRINTS" id="PR00249">
    <property type="entry name" value="GPCRSECRETIN"/>
</dbReference>
<dbReference type="GO" id="GO:0007166">
    <property type="term" value="P:cell surface receptor signaling pathway"/>
    <property type="evidence" value="ECO:0007669"/>
    <property type="project" value="InterPro"/>
</dbReference>
<keyword evidence="9 11" id="KW-1015">Disulfide bond</keyword>
<feature type="disulfide bond" evidence="11">
    <location>
        <begin position="35"/>
        <end position="44"/>
    </location>
</feature>
<dbReference type="InterPro" id="IPR053066">
    <property type="entry name" value="ADGR_G7"/>
</dbReference>
<keyword evidence="3 11" id="KW-0245">EGF-like domain</keyword>
<dbReference type="SUPFAM" id="SSF81321">
    <property type="entry name" value="Family A G protein-coupled receptor-like"/>
    <property type="match status" value="1"/>
</dbReference>
<keyword evidence="6" id="KW-0677">Repeat</keyword>
<comment type="subcellular location">
    <subcellularLocation>
        <location evidence="1">Cell membrane</location>
        <topology evidence="1">Multi-pass membrane protein</topology>
    </subcellularLocation>
</comment>
<dbReference type="InterPro" id="IPR000203">
    <property type="entry name" value="GPS"/>
</dbReference>
<dbReference type="PROSITE" id="PS01186">
    <property type="entry name" value="EGF_2"/>
    <property type="match status" value="1"/>
</dbReference>
<evidence type="ECO:0000256" key="5">
    <source>
        <dbReference type="ARBA" id="ARBA00022729"/>
    </source>
</evidence>
<dbReference type="SMART" id="SM00303">
    <property type="entry name" value="GPS"/>
    <property type="match status" value="1"/>
</dbReference>
<evidence type="ECO:0000259" key="14">
    <source>
        <dbReference type="PROSITE" id="PS50026"/>
    </source>
</evidence>
<dbReference type="Gene3D" id="2.60.220.50">
    <property type="match status" value="1"/>
</dbReference>
<feature type="transmembrane region" description="Helical" evidence="13">
    <location>
        <begin position="917"/>
        <end position="939"/>
    </location>
</feature>
<feature type="transmembrane region" description="Helical" evidence="13">
    <location>
        <begin position="765"/>
        <end position="787"/>
    </location>
</feature>
<dbReference type="Proteomes" id="UP001381693">
    <property type="component" value="Unassembled WGS sequence"/>
</dbReference>
<keyword evidence="7 13" id="KW-1133">Transmembrane helix</keyword>
<feature type="transmembrane region" description="Helical" evidence="13">
    <location>
        <begin position="823"/>
        <end position="847"/>
    </location>
</feature>
<dbReference type="InterPro" id="IPR057244">
    <property type="entry name" value="GAIN_B"/>
</dbReference>
<keyword evidence="10" id="KW-0325">Glycoprotein</keyword>
<dbReference type="InterPro" id="IPR001881">
    <property type="entry name" value="EGF-like_Ca-bd_dom"/>
</dbReference>
<dbReference type="GO" id="GO:0005886">
    <property type="term" value="C:plasma membrane"/>
    <property type="evidence" value="ECO:0007669"/>
    <property type="project" value="UniProtKB-SubCell"/>
</dbReference>
<feature type="domain" description="G-protein coupled receptors family 2 profile 2" evidence="16">
    <location>
        <begin position="763"/>
        <end position="1017"/>
    </location>
</feature>
<feature type="compositionally biased region" description="Low complexity" evidence="12">
    <location>
        <begin position="1039"/>
        <end position="1056"/>
    </location>
</feature>
<feature type="domain" description="EGF-like" evidence="14">
    <location>
        <begin position="10"/>
        <end position="45"/>
    </location>
</feature>
<gene>
    <name evidence="17" type="ORF">SK128_026940</name>
</gene>
<name>A0AAN8W8W7_HALRR</name>
<feature type="disulfide bond" evidence="11">
    <location>
        <begin position="14"/>
        <end position="24"/>
    </location>
</feature>
<keyword evidence="8 13" id="KW-0472">Membrane</keyword>
<comment type="caution">
    <text evidence="17">The sequence shown here is derived from an EMBL/GenBank/DDBJ whole genome shotgun (WGS) entry which is preliminary data.</text>
</comment>
<keyword evidence="18" id="KW-1185">Reference proteome</keyword>
<evidence type="ECO:0000256" key="11">
    <source>
        <dbReference type="PROSITE-ProRule" id="PRU00076"/>
    </source>
</evidence>
<evidence type="ECO:0000259" key="16">
    <source>
        <dbReference type="PROSITE" id="PS50261"/>
    </source>
</evidence>
<dbReference type="InterPro" id="IPR000832">
    <property type="entry name" value="GPCR_2_secretin-like"/>
</dbReference>
<dbReference type="PROSITE" id="PS00022">
    <property type="entry name" value="EGF_1"/>
    <property type="match status" value="1"/>
</dbReference>
<dbReference type="GO" id="GO:0004930">
    <property type="term" value="F:G protein-coupled receptor activity"/>
    <property type="evidence" value="ECO:0007669"/>
    <property type="project" value="InterPro"/>
</dbReference>
<feature type="transmembrane region" description="Helical" evidence="13">
    <location>
        <begin position="799"/>
        <end position="817"/>
    </location>
</feature>
<keyword evidence="4 13" id="KW-0812">Transmembrane</keyword>
<feature type="compositionally biased region" description="Basic and acidic residues" evidence="12">
    <location>
        <begin position="220"/>
        <end position="237"/>
    </location>
</feature>
<dbReference type="PROSITE" id="PS50261">
    <property type="entry name" value="G_PROTEIN_RECEP_F2_4"/>
    <property type="match status" value="1"/>
</dbReference>
<dbReference type="PROSITE" id="PS00010">
    <property type="entry name" value="ASX_HYDROXYL"/>
    <property type="match status" value="1"/>
</dbReference>
<feature type="transmembrane region" description="Helical" evidence="13">
    <location>
        <begin position="960"/>
        <end position="982"/>
    </location>
</feature>
<feature type="domain" description="GAIN-B" evidence="15">
    <location>
        <begin position="612"/>
        <end position="755"/>
    </location>
</feature>
<feature type="region of interest" description="Disordered" evidence="12">
    <location>
        <begin position="1030"/>
        <end position="1153"/>
    </location>
</feature>
<evidence type="ECO:0000256" key="10">
    <source>
        <dbReference type="ARBA" id="ARBA00023180"/>
    </source>
</evidence>
<reference evidence="17 18" key="1">
    <citation type="submission" date="2023-11" db="EMBL/GenBank/DDBJ databases">
        <title>Halocaridina rubra genome assembly.</title>
        <authorList>
            <person name="Smith C."/>
        </authorList>
    </citation>
    <scope>NUCLEOTIDE SEQUENCE [LARGE SCALE GENOMIC DNA]</scope>
    <source>
        <strain evidence="17">EP-1</strain>
        <tissue evidence="17">Whole</tissue>
    </source>
</reference>
<dbReference type="SMART" id="SM00179">
    <property type="entry name" value="EGF_CA"/>
    <property type="match status" value="1"/>
</dbReference>
<dbReference type="Pfam" id="PF01825">
    <property type="entry name" value="GPS"/>
    <property type="match status" value="1"/>
</dbReference>
<proteinExistence type="predicted"/>
<accession>A0AAN8W8W7</accession>
<dbReference type="PANTHER" id="PTHR47767:SF1">
    <property type="entry name" value="ADHESION G PROTEIN-COUPLED RECEPTOR G7"/>
    <property type="match status" value="1"/>
</dbReference>
<dbReference type="PANTHER" id="PTHR47767">
    <property type="entry name" value="ADHESION G PROTEIN-COUPLED RECEPTOR G7"/>
    <property type="match status" value="1"/>
</dbReference>
<evidence type="ECO:0000256" key="8">
    <source>
        <dbReference type="ARBA" id="ARBA00023136"/>
    </source>
</evidence>
<evidence type="ECO:0000256" key="13">
    <source>
        <dbReference type="SAM" id="Phobius"/>
    </source>
</evidence>
<feature type="region of interest" description="Disordered" evidence="12">
    <location>
        <begin position="205"/>
        <end position="313"/>
    </location>
</feature>
<dbReference type="InterPro" id="IPR046338">
    <property type="entry name" value="GAIN_dom_sf"/>
</dbReference>
<dbReference type="Pfam" id="PF00002">
    <property type="entry name" value="7tm_2"/>
    <property type="match status" value="1"/>
</dbReference>
<feature type="compositionally biased region" description="Polar residues" evidence="12">
    <location>
        <begin position="1093"/>
        <end position="1102"/>
    </location>
</feature>
<dbReference type="SUPFAM" id="SSF57196">
    <property type="entry name" value="EGF/Laminin"/>
    <property type="match status" value="1"/>
</dbReference>
<dbReference type="InterPro" id="IPR000152">
    <property type="entry name" value="EGF-type_Asp/Asn_hydroxyl_site"/>
</dbReference>
<dbReference type="InterPro" id="IPR000742">
    <property type="entry name" value="EGF"/>
</dbReference>
<dbReference type="SMART" id="SM00181">
    <property type="entry name" value="EGF"/>
    <property type="match status" value="1"/>
</dbReference>
<comment type="caution">
    <text evidence="11">Lacks conserved residue(s) required for the propagation of feature annotation.</text>
</comment>
<dbReference type="FunFam" id="2.10.25.10:FF:000321">
    <property type="entry name" value="Protein delta homolog 1"/>
    <property type="match status" value="1"/>
</dbReference>
<feature type="transmembrane region" description="Helical" evidence="13">
    <location>
        <begin position="868"/>
        <end position="889"/>
    </location>
</feature>
<evidence type="ECO:0000256" key="4">
    <source>
        <dbReference type="ARBA" id="ARBA00022692"/>
    </source>
</evidence>
<evidence type="ECO:0000313" key="17">
    <source>
        <dbReference type="EMBL" id="KAK7007484.1"/>
    </source>
</evidence>
<dbReference type="Pfam" id="PF00008">
    <property type="entry name" value="EGF"/>
    <property type="match status" value="1"/>
</dbReference>
<dbReference type="Gene3D" id="2.10.25.10">
    <property type="entry name" value="Laminin"/>
    <property type="match status" value="1"/>
</dbReference>
<evidence type="ECO:0000256" key="1">
    <source>
        <dbReference type="ARBA" id="ARBA00004651"/>
    </source>
</evidence>
<evidence type="ECO:0000256" key="2">
    <source>
        <dbReference type="ARBA" id="ARBA00022475"/>
    </source>
</evidence>
<feature type="compositionally biased region" description="Polar residues" evidence="12">
    <location>
        <begin position="289"/>
        <end position="302"/>
    </location>
</feature>
<dbReference type="CDD" id="cd15040">
    <property type="entry name" value="7tmB2_Adhesion"/>
    <property type="match status" value="1"/>
</dbReference>
<dbReference type="EMBL" id="JAXCGZ010023559">
    <property type="protein sequence ID" value="KAK7007484.1"/>
    <property type="molecule type" value="Genomic_DNA"/>
</dbReference>
<evidence type="ECO:0000256" key="3">
    <source>
        <dbReference type="ARBA" id="ARBA00022536"/>
    </source>
</evidence>
<evidence type="ECO:0000313" key="18">
    <source>
        <dbReference type="Proteomes" id="UP001381693"/>
    </source>
</evidence>
<dbReference type="GO" id="GO:0005509">
    <property type="term" value="F:calcium ion binding"/>
    <property type="evidence" value="ECO:0007669"/>
    <property type="project" value="InterPro"/>
</dbReference>
<evidence type="ECO:0000256" key="12">
    <source>
        <dbReference type="SAM" id="MobiDB-lite"/>
    </source>
</evidence>
<keyword evidence="5" id="KW-0732">Signal</keyword>
<evidence type="ECO:0000256" key="9">
    <source>
        <dbReference type="ARBA" id="ARBA00023157"/>
    </source>
</evidence>
<evidence type="ECO:0000256" key="7">
    <source>
        <dbReference type="ARBA" id="ARBA00022989"/>
    </source>
</evidence>
<dbReference type="Gene3D" id="1.20.1070.10">
    <property type="entry name" value="Rhodopsin 7-helix transmembrane proteins"/>
    <property type="match status" value="1"/>
</dbReference>
<feature type="compositionally biased region" description="Polar residues" evidence="12">
    <location>
        <begin position="1059"/>
        <end position="1069"/>
    </location>
</feature>
<evidence type="ECO:0000259" key="15">
    <source>
        <dbReference type="PROSITE" id="PS50221"/>
    </source>
</evidence>
<dbReference type="PROSITE" id="PS50026">
    <property type="entry name" value="EGF_3"/>
    <property type="match status" value="1"/>
</dbReference>
<feature type="compositionally biased region" description="Basic and acidic residues" evidence="12">
    <location>
        <begin position="1104"/>
        <end position="1117"/>
    </location>
</feature>
<organism evidence="17 18">
    <name type="scientific">Halocaridina rubra</name>
    <name type="common">Hawaiian red shrimp</name>
    <dbReference type="NCBI Taxonomy" id="373956"/>
    <lineage>
        <taxon>Eukaryota</taxon>
        <taxon>Metazoa</taxon>
        <taxon>Ecdysozoa</taxon>
        <taxon>Arthropoda</taxon>
        <taxon>Crustacea</taxon>
        <taxon>Multicrustacea</taxon>
        <taxon>Malacostraca</taxon>
        <taxon>Eumalacostraca</taxon>
        <taxon>Eucarida</taxon>
        <taxon>Decapoda</taxon>
        <taxon>Pleocyemata</taxon>
        <taxon>Caridea</taxon>
        <taxon>Atyoidea</taxon>
        <taxon>Atyidae</taxon>
        <taxon>Halocaridina</taxon>
    </lineage>
</organism>
<dbReference type="PROSITE" id="PS01187">
    <property type="entry name" value="EGF_CA"/>
    <property type="match status" value="1"/>
</dbReference>
<evidence type="ECO:0000256" key="6">
    <source>
        <dbReference type="ARBA" id="ARBA00022737"/>
    </source>
</evidence>
<dbReference type="InterPro" id="IPR017981">
    <property type="entry name" value="GPCR_2-like_7TM"/>
</dbReference>